<dbReference type="CDD" id="cd00609">
    <property type="entry name" value="AAT_like"/>
    <property type="match status" value="1"/>
</dbReference>
<evidence type="ECO:0000256" key="3">
    <source>
        <dbReference type="ARBA" id="ARBA00022576"/>
    </source>
</evidence>
<evidence type="ECO:0000313" key="9">
    <source>
        <dbReference type="EMBL" id="MCY9594429.1"/>
    </source>
</evidence>
<evidence type="ECO:0000256" key="7">
    <source>
        <dbReference type="HAMAP-Rule" id="MF_01023"/>
    </source>
</evidence>
<dbReference type="EMBL" id="JAMDMJ010000001">
    <property type="protein sequence ID" value="MCY9594429.1"/>
    <property type="molecule type" value="Genomic_DNA"/>
</dbReference>
<keyword evidence="7" id="KW-0028">Amino-acid biosynthesis</keyword>
<evidence type="ECO:0000259" key="8">
    <source>
        <dbReference type="Pfam" id="PF00155"/>
    </source>
</evidence>
<dbReference type="Pfam" id="PF00155">
    <property type="entry name" value="Aminotran_1_2"/>
    <property type="match status" value="1"/>
</dbReference>
<evidence type="ECO:0000313" key="11">
    <source>
        <dbReference type="Proteomes" id="UP000288943"/>
    </source>
</evidence>
<dbReference type="InterPro" id="IPR015424">
    <property type="entry name" value="PyrdxlP-dep_Trfase"/>
</dbReference>
<evidence type="ECO:0000313" key="12">
    <source>
        <dbReference type="Proteomes" id="UP001527202"/>
    </source>
</evidence>
<evidence type="ECO:0000256" key="6">
    <source>
        <dbReference type="ARBA" id="ARBA00023102"/>
    </source>
</evidence>
<dbReference type="InterPro" id="IPR005861">
    <property type="entry name" value="HisP_aminotrans"/>
</dbReference>
<dbReference type="InterPro" id="IPR050106">
    <property type="entry name" value="HistidinolP_aminotransfase"/>
</dbReference>
<dbReference type="OrthoDB" id="9813612at2"/>
<dbReference type="Proteomes" id="UP001527202">
    <property type="component" value="Unassembled WGS sequence"/>
</dbReference>
<dbReference type="InterPro" id="IPR004839">
    <property type="entry name" value="Aminotransferase_I/II_large"/>
</dbReference>
<dbReference type="RefSeq" id="WP_042228431.1">
    <property type="nucleotide sequence ID" value="NZ_CP026520.1"/>
</dbReference>
<gene>
    <name evidence="7 9" type="primary">hisC</name>
    <name evidence="9" type="ORF">M5X16_01370</name>
    <name evidence="10" type="ORF">PC41400_11845</name>
</gene>
<evidence type="ECO:0000256" key="5">
    <source>
        <dbReference type="ARBA" id="ARBA00022898"/>
    </source>
</evidence>
<keyword evidence="4 7" id="KW-0808">Transferase</keyword>
<comment type="subunit">
    <text evidence="2 7">Homodimer.</text>
</comment>
<dbReference type="GO" id="GO:0000105">
    <property type="term" value="P:L-histidine biosynthetic process"/>
    <property type="evidence" value="ECO:0007669"/>
    <property type="project" value="UniProtKB-UniRule"/>
</dbReference>
<reference evidence="10 11" key="1">
    <citation type="submission" date="2018-01" db="EMBL/GenBank/DDBJ databases">
        <title>The whole genome sequencing and assembly of Paenibacillus chitinolyticus KCCM 41400 strain.</title>
        <authorList>
            <person name="Kim J.-Y."/>
            <person name="Park M.-K."/>
            <person name="Lee Y.-J."/>
            <person name="Yi H."/>
            <person name="Bahn Y.-S."/>
            <person name="Kim J.F."/>
            <person name="Lee D.-W."/>
        </authorList>
    </citation>
    <scope>NUCLEOTIDE SEQUENCE [LARGE SCALE GENOMIC DNA]</scope>
    <source>
        <strain evidence="10 11">KCCM 41400</strain>
    </source>
</reference>
<dbReference type="KEGG" id="pchi:PC41400_11845"/>
<keyword evidence="12" id="KW-1185">Reference proteome</keyword>
<dbReference type="EMBL" id="CP026520">
    <property type="protein sequence ID" value="QAV18322.1"/>
    <property type="molecule type" value="Genomic_DNA"/>
</dbReference>
<dbReference type="InterPro" id="IPR015421">
    <property type="entry name" value="PyrdxlP-dep_Trfase_major"/>
</dbReference>
<dbReference type="SUPFAM" id="SSF53383">
    <property type="entry name" value="PLP-dependent transferases"/>
    <property type="match status" value="1"/>
</dbReference>
<feature type="domain" description="Aminotransferase class I/classII large" evidence="8">
    <location>
        <begin position="29"/>
        <end position="355"/>
    </location>
</feature>
<dbReference type="UniPathway" id="UPA00031">
    <property type="reaction ID" value="UER00012"/>
</dbReference>
<organism evidence="10 11">
    <name type="scientific">Paenibacillus chitinolyticus</name>
    <dbReference type="NCBI Taxonomy" id="79263"/>
    <lineage>
        <taxon>Bacteria</taxon>
        <taxon>Bacillati</taxon>
        <taxon>Bacillota</taxon>
        <taxon>Bacilli</taxon>
        <taxon>Bacillales</taxon>
        <taxon>Paenibacillaceae</taxon>
        <taxon>Paenibacillus</taxon>
    </lineage>
</organism>
<dbReference type="GO" id="GO:0030170">
    <property type="term" value="F:pyridoxal phosphate binding"/>
    <property type="evidence" value="ECO:0007669"/>
    <property type="project" value="InterPro"/>
</dbReference>
<dbReference type="NCBIfam" id="TIGR01141">
    <property type="entry name" value="hisC"/>
    <property type="match status" value="1"/>
</dbReference>
<dbReference type="Gene3D" id="3.40.640.10">
    <property type="entry name" value="Type I PLP-dependent aspartate aminotransferase-like (Major domain)"/>
    <property type="match status" value="1"/>
</dbReference>
<accession>A0A410WVD6</accession>
<dbReference type="PANTHER" id="PTHR43643">
    <property type="entry name" value="HISTIDINOL-PHOSPHATE AMINOTRANSFERASE 2"/>
    <property type="match status" value="1"/>
</dbReference>
<evidence type="ECO:0000313" key="10">
    <source>
        <dbReference type="EMBL" id="QAV18322.1"/>
    </source>
</evidence>
<keyword evidence="5 7" id="KW-0663">Pyridoxal phosphate</keyword>
<keyword evidence="6 7" id="KW-0368">Histidine biosynthesis</keyword>
<name>A0A410WVD6_9BACL</name>
<dbReference type="PANTHER" id="PTHR43643:SF3">
    <property type="entry name" value="HISTIDINOL-PHOSPHATE AMINOTRANSFERASE"/>
    <property type="match status" value="1"/>
</dbReference>
<dbReference type="AlphaFoldDB" id="A0A410WVD6"/>
<evidence type="ECO:0000256" key="1">
    <source>
        <dbReference type="ARBA" id="ARBA00001933"/>
    </source>
</evidence>
<proteinExistence type="inferred from homology"/>
<comment type="cofactor">
    <cofactor evidence="1 7">
        <name>pyridoxal 5'-phosphate</name>
        <dbReference type="ChEBI" id="CHEBI:597326"/>
    </cofactor>
</comment>
<protein>
    <recommendedName>
        <fullName evidence="7">Histidinol-phosphate aminotransferase</fullName>
        <ecNumber evidence="7">2.6.1.9</ecNumber>
    </recommendedName>
    <alternativeName>
        <fullName evidence="7">Imidazole acetol-phosphate transaminase</fullName>
    </alternativeName>
</protein>
<dbReference type="Gene3D" id="3.90.1150.10">
    <property type="entry name" value="Aspartate Aminotransferase, domain 1"/>
    <property type="match status" value="1"/>
</dbReference>
<dbReference type="GO" id="GO:0004400">
    <property type="term" value="F:histidinol-phosphate transaminase activity"/>
    <property type="evidence" value="ECO:0007669"/>
    <property type="project" value="UniProtKB-UniRule"/>
</dbReference>
<dbReference type="GeneID" id="95375501"/>
<comment type="catalytic activity">
    <reaction evidence="7">
        <text>L-histidinol phosphate + 2-oxoglutarate = 3-(imidazol-4-yl)-2-oxopropyl phosphate + L-glutamate</text>
        <dbReference type="Rhea" id="RHEA:23744"/>
        <dbReference type="ChEBI" id="CHEBI:16810"/>
        <dbReference type="ChEBI" id="CHEBI:29985"/>
        <dbReference type="ChEBI" id="CHEBI:57766"/>
        <dbReference type="ChEBI" id="CHEBI:57980"/>
        <dbReference type="EC" id="2.6.1.9"/>
    </reaction>
</comment>
<dbReference type="Proteomes" id="UP000288943">
    <property type="component" value="Chromosome"/>
</dbReference>
<comment type="similarity">
    <text evidence="7">Belongs to the class-II pyridoxal-phosphate-dependent aminotransferase family. Histidinol-phosphate aminotransferase subfamily.</text>
</comment>
<keyword evidence="3 7" id="KW-0032">Aminotransferase</keyword>
<dbReference type="InterPro" id="IPR015422">
    <property type="entry name" value="PyrdxlP-dep_Trfase_small"/>
</dbReference>
<evidence type="ECO:0000256" key="2">
    <source>
        <dbReference type="ARBA" id="ARBA00011738"/>
    </source>
</evidence>
<reference evidence="9 12" key="2">
    <citation type="submission" date="2022-05" db="EMBL/GenBank/DDBJ databases">
        <title>Genome Sequencing of Bee-Associated Microbes.</title>
        <authorList>
            <person name="Dunlap C."/>
        </authorList>
    </citation>
    <scope>NUCLEOTIDE SEQUENCE [LARGE SCALE GENOMIC DNA]</scope>
    <source>
        <strain evidence="9 12">NRRL B-23120</strain>
    </source>
</reference>
<sequence>MRPKQQVTKLPVYQPGKPIDEVKRELGLKHVIKLASNENPFGFSPKAKEAILADLDNLTLYPDGAGAEVTRAVAGHYGVNADQLIFGAGSDDVILMIARAYLVPGDETIMATHTFPQYKHNAEIEGAISVEVPLKDGKHDLDEMLRRVNERTKIVWICNPNNPTGTIVTGQELEAFMNKVPSDVMVALDEAYYEYTTDEAYPDSLELLNRYPNIVILRTFSKIYGLASLRIGYGIGHPDVIRTINQVREPFNTTRLAQAAAAAAIRDQDFVEQCRKLNREGIAYLLGEFRRLGLFSYPAHGNFILVDIGRPSGPVFDELLRHGIIVRSGEKLDFPTMLRVTVGSREQNEAFVRALELVLHGAVQES</sequence>
<feature type="modified residue" description="N6-(pyridoxal phosphate)lysine" evidence="7">
    <location>
        <position position="222"/>
    </location>
</feature>
<dbReference type="HAMAP" id="MF_01023">
    <property type="entry name" value="HisC_aminotrans_2"/>
    <property type="match status" value="1"/>
</dbReference>
<dbReference type="EC" id="2.6.1.9" evidence="7"/>
<evidence type="ECO:0000256" key="4">
    <source>
        <dbReference type="ARBA" id="ARBA00022679"/>
    </source>
</evidence>
<comment type="pathway">
    <text evidence="7">Amino-acid biosynthesis; L-histidine biosynthesis; L-histidine from 5-phospho-alpha-D-ribose 1-diphosphate: step 7/9.</text>
</comment>